<dbReference type="Proteomes" id="UP001266305">
    <property type="component" value="Unassembled WGS sequence"/>
</dbReference>
<reference evidence="1 2" key="1">
    <citation type="submission" date="2023-05" db="EMBL/GenBank/DDBJ databases">
        <title>B98-5 Cell Line De Novo Hybrid Assembly: An Optical Mapping Approach.</title>
        <authorList>
            <person name="Kananen K."/>
            <person name="Auerbach J.A."/>
            <person name="Kautto E."/>
            <person name="Blachly J.S."/>
        </authorList>
    </citation>
    <scope>NUCLEOTIDE SEQUENCE [LARGE SCALE GENOMIC DNA]</scope>
    <source>
        <strain evidence="1">B95-8</strain>
        <tissue evidence="1">Cell line</tissue>
    </source>
</reference>
<organism evidence="1 2">
    <name type="scientific">Saguinus oedipus</name>
    <name type="common">Cotton-top tamarin</name>
    <name type="synonym">Oedipomidas oedipus</name>
    <dbReference type="NCBI Taxonomy" id="9490"/>
    <lineage>
        <taxon>Eukaryota</taxon>
        <taxon>Metazoa</taxon>
        <taxon>Chordata</taxon>
        <taxon>Craniata</taxon>
        <taxon>Vertebrata</taxon>
        <taxon>Euteleostomi</taxon>
        <taxon>Mammalia</taxon>
        <taxon>Eutheria</taxon>
        <taxon>Euarchontoglires</taxon>
        <taxon>Primates</taxon>
        <taxon>Haplorrhini</taxon>
        <taxon>Platyrrhini</taxon>
        <taxon>Cebidae</taxon>
        <taxon>Callitrichinae</taxon>
        <taxon>Saguinus</taxon>
    </lineage>
</organism>
<accession>A0ABQ9TJ08</accession>
<gene>
    <name evidence="1" type="ORF">P7K49_037785</name>
</gene>
<proteinExistence type="predicted"/>
<evidence type="ECO:0000313" key="1">
    <source>
        <dbReference type="EMBL" id="KAK2084752.1"/>
    </source>
</evidence>
<name>A0ABQ9TJ08_SAGOE</name>
<keyword evidence="2" id="KW-1185">Reference proteome</keyword>
<comment type="caution">
    <text evidence="1">The sequence shown here is derived from an EMBL/GenBank/DDBJ whole genome shotgun (WGS) entry which is preliminary data.</text>
</comment>
<sequence>MEWPKAKVKHGHAWRDYDTRFNGSNGTNAQGTGTLTITLIMVCKVQVLVKQLRSQGLYHRHMESYSGSRIQGVSRTSLVAELMTGA</sequence>
<dbReference type="EMBL" id="JASSZA010000022">
    <property type="protein sequence ID" value="KAK2084752.1"/>
    <property type="molecule type" value="Genomic_DNA"/>
</dbReference>
<evidence type="ECO:0000313" key="2">
    <source>
        <dbReference type="Proteomes" id="UP001266305"/>
    </source>
</evidence>
<protein>
    <submittedName>
        <fullName evidence="1">Uncharacterized protein</fullName>
    </submittedName>
</protein>